<dbReference type="HOGENOM" id="CLU_1813412_0_0_12"/>
<evidence type="ECO:0000313" key="2">
    <source>
        <dbReference type="Proteomes" id="UP000001847"/>
    </source>
</evidence>
<dbReference type="BioCyc" id="LBIF456481:LEPBI_RS12590-MONOMER"/>
<protein>
    <recommendedName>
        <fullName evidence="3">Polyketide cyclase/dehydrase and lipid transport</fullName>
    </recommendedName>
</protein>
<dbReference type="EMBL" id="CP000786">
    <property type="protein sequence ID" value="ABZ98639.1"/>
    <property type="molecule type" value="Genomic_DNA"/>
</dbReference>
<dbReference type="Proteomes" id="UP000001847">
    <property type="component" value="Chromosome I"/>
</dbReference>
<reference evidence="1 2" key="1">
    <citation type="journal article" date="2008" name="PLoS ONE">
        <title>Genome sequence of the saprophyte Leptospira biflexa provides insights into the evolution of Leptospira and the pathogenesis of leptospirosis.</title>
        <authorList>
            <person name="Picardeau M."/>
            <person name="Bulach D.M."/>
            <person name="Bouchier C."/>
            <person name="Zuerner R.L."/>
            <person name="Zidane N."/>
            <person name="Wilson P.J."/>
            <person name="Creno S."/>
            <person name="Kuczek E.S."/>
            <person name="Bommezzadri S."/>
            <person name="Davis J.C."/>
            <person name="McGrath A."/>
            <person name="Johnson M.J."/>
            <person name="Boursaux-Eude C."/>
            <person name="Seemann T."/>
            <person name="Rouy Z."/>
            <person name="Coppel R.L."/>
            <person name="Rood J.I."/>
            <person name="Lajus A."/>
            <person name="Davies J.K."/>
            <person name="Medigue C."/>
            <person name="Adler B."/>
        </authorList>
    </citation>
    <scope>NUCLEOTIDE SEQUENCE [LARGE SCALE GENOMIC DNA]</scope>
    <source>
        <strain evidence="2">Patoc 1 / ATCC 23582 / Paris</strain>
    </source>
</reference>
<organism evidence="1 2">
    <name type="scientific">Leptospira biflexa serovar Patoc (strain Patoc 1 / ATCC 23582 / Paris)</name>
    <dbReference type="NCBI Taxonomy" id="456481"/>
    <lineage>
        <taxon>Bacteria</taxon>
        <taxon>Pseudomonadati</taxon>
        <taxon>Spirochaetota</taxon>
        <taxon>Spirochaetia</taxon>
        <taxon>Leptospirales</taxon>
        <taxon>Leptospiraceae</taxon>
        <taxon>Leptospira</taxon>
    </lineage>
</organism>
<dbReference type="RefSeq" id="WP_012389500.1">
    <property type="nucleotide sequence ID" value="NC_010602.1"/>
</dbReference>
<evidence type="ECO:0008006" key="3">
    <source>
        <dbReference type="Google" id="ProtNLM"/>
    </source>
</evidence>
<proteinExistence type="predicted"/>
<dbReference type="KEGG" id="lbi:LEPBI_I2558"/>
<dbReference type="STRING" id="456481.LEPBI_I2558"/>
<keyword evidence="2" id="KW-1185">Reference proteome</keyword>
<sequence>MIETKVETLIHKPITEVFSYVRNMLNQTSYNKSIHSVEAINPEATEYKIKIDLGIFHLNEIYKIDEVKENKLIIASCTANGMKFTDRYEFIEDGNHCHLVISDKMELNGLFKLSEGLVKMNLKSQMNENLQSLKKNIESISL</sequence>
<gene>
    <name evidence="1" type="ordered locus">LEPBI_I2558</name>
</gene>
<dbReference type="SUPFAM" id="SSF55961">
    <property type="entry name" value="Bet v1-like"/>
    <property type="match status" value="1"/>
</dbReference>
<evidence type="ECO:0000313" key="1">
    <source>
        <dbReference type="EMBL" id="ABZ98639.1"/>
    </source>
</evidence>
<dbReference type="AlphaFoldDB" id="B0SM09"/>
<dbReference type="InterPro" id="IPR023393">
    <property type="entry name" value="START-like_dom_sf"/>
</dbReference>
<dbReference type="Gene3D" id="3.30.530.20">
    <property type="match status" value="1"/>
</dbReference>
<dbReference type="InterPro" id="IPR019587">
    <property type="entry name" value="Polyketide_cyclase/dehydratase"/>
</dbReference>
<accession>B0SM09</accession>
<name>B0SM09_LEPBP</name>
<dbReference type="Pfam" id="PF10604">
    <property type="entry name" value="Polyketide_cyc2"/>
    <property type="match status" value="1"/>
</dbReference>
<dbReference type="OrthoDB" id="338962at2"/>